<feature type="compositionally biased region" description="Acidic residues" evidence="4">
    <location>
        <begin position="646"/>
        <end position="657"/>
    </location>
</feature>
<feature type="compositionally biased region" description="Basic and acidic residues" evidence="4">
    <location>
        <begin position="972"/>
        <end position="981"/>
    </location>
</feature>
<feature type="compositionally biased region" description="Basic and acidic residues" evidence="4">
    <location>
        <begin position="595"/>
        <end position="605"/>
    </location>
</feature>
<dbReference type="EMBL" id="CAXLJM020000013">
    <property type="protein sequence ID" value="CAL8078864.1"/>
    <property type="molecule type" value="Genomic_DNA"/>
</dbReference>
<feature type="region of interest" description="Disordered" evidence="4">
    <location>
        <begin position="952"/>
        <end position="1044"/>
    </location>
</feature>
<feature type="compositionally biased region" description="Low complexity" evidence="4">
    <location>
        <begin position="716"/>
        <end position="729"/>
    </location>
</feature>
<keyword evidence="1 2" id="KW-0103">Bromodomain</keyword>
<dbReference type="PROSITE" id="PS50014">
    <property type="entry name" value="BROMODOMAIN_2"/>
    <property type="match status" value="1"/>
</dbReference>
<feature type="compositionally biased region" description="Basic residues" evidence="4">
    <location>
        <begin position="747"/>
        <end position="759"/>
    </location>
</feature>
<evidence type="ECO:0000313" key="6">
    <source>
        <dbReference type="EMBL" id="CAL8078864.1"/>
    </source>
</evidence>
<evidence type="ECO:0000313" key="7">
    <source>
        <dbReference type="Proteomes" id="UP001642540"/>
    </source>
</evidence>
<feature type="compositionally biased region" description="Polar residues" evidence="4">
    <location>
        <begin position="1014"/>
        <end position="1025"/>
    </location>
</feature>
<evidence type="ECO:0000256" key="4">
    <source>
        <dbReference type="SAM" id="MobiDB-lite"/>
    </source>
</evidence>
<feature type="region of interest" description="Disordered" evidence="4">
    <location>
        <begin position="293"/>
        <end position="313"/>
    </location>
</feature>
<gene>
    <name evidence="6" type="ORF">ODALV1_LOCUS4208</name>
</gene>
<feature type="compositionally biased region" description="Acidic residues" evidence="4">
    <location>
        <begin position="962"/>
        <end position="971"/>
    </location>
</feature>
<feature type="coiled-coil region" evidence="3">
    <location>
        <begin position="151"/>
        <end position="178"/>
    </location>
</feature>
<feature type="compositionally biased region" description="Basic and acidic residues" evidence="4">
    <location>
        <begin position="613"/>
        <end position="627"/>
    </location>
</feature>
<dbReference type="Pfam" id="PF00439">
    <property type="entry name" value="Bromodomain"/>
    <property type="match status" value="1"/>
</dbReference>
<dbReference type="PANTHER" id="PTHR15398">
    <property type="entry name" value="BROMODOMAIN-CONTAINING PROTEIN 8"/>
    <property type="match status" value="1"/>
</dbReference>
<feature type="compositionally biased region" description="Basic and acidic residues" evidence="4">
    <location>
        <begin position="418"/>
        <end position="456"/>
    </location>
</feature>
<evidence type="ECO:0000256" key="2">
    <source>
        <dbReference type="PROSITE-ProRule" id="PRU00035"/>
    </source>
</evidence>
<reference evidence="6 7" key="1">
    <citation type="submission" date="2024-08" db="EMBL/GenBank/DDBJ databases">
        <authorList>
            <person name="Cucini C."/>
            <person name="Frati F."/>
        </authorList>
    </citation>
    <scope>NUCLEOTIDE SEQUENCE [LARGE SCALE GENOMIC DNA]</scope>
</reference>
<dbReference type="SUPFAM" id="SSF47370">
    <property type="entry name" value="Bromodomain"/>
    <property type="match status" value="1"/>
</dbReference>
<accession>A0ABP1PYR8</accession>
<proteinExistence type="predicted"/>
<protein>
    <recommendedName>
        <fullName evidence="5">Bromo domain-containing protein</fullName>
    </recommendedName>
</protein>
<evidence type="ECO:0000259" key="5">
    <source>
        <dbReference type="PROSITE" id="PS50014"/>
    </source>
</evidence>
<name>A0ABP1PYR8_9HEXA</name>
<evidence type="ECO:0000256" key="1">
    <source>
        <dbReference type="ARBA" id="ARBA00023117"/>
    </source>
</evidence>
<sequence length="1044" mass="115506">MPLKMDSMEGSLWKDDKGIEVIPSLRSSTDPIADLLPENYDSKGPEFVRERNLLLLSVLYYLYGDEWNQSPDWAKVVETIESKKIPTYGENFTAASCEVQYRALIEKGYQVGVGSIKTTLGAPKSFSDSEKRRYILANTSNDLVLTSKLLEKRMQEVYETHEREMEELSDKMVEHLIKLGESDSSETESNPSLDFELTEYEDPEVEKAAIEIAYDEMLQDMVGLKDVLPLVKYCTDAVDHALKNLPQLLNSKKNSSNSEIVKNERKVDYTKNTISNIPVSQELTDLVHSALEGTKEDEKVKSPTSTPPAPTLAKLLELPVITPGMPLPEISSVKPNDASPQKNASRPTTRGRSKDRTVKESPDDEIIVPIVLEVPTAKKEENDTTVTNAAPASLTTPKIETNGGESETPIVAVADEAISDKIEKTPDEKNDNKSQDEKKEDGETKVVDDETTDINHCKSPTKNAHLNDVSVVLEQLSDSQTEISNNENVTPTRCEQPETPTKGKTSPRKGSGPTRPITTRTSSRLTSPEPTPEQSITDDEKQVKKALSRQTSNSETHIPNLRSRRGATPTKAVTVEKEPIKSSSSSNTKPDVVLPEEKKVEECESSRTSPETTEVKSDQEVVPETKPKLRVYSARPPSPLSHVDEFPDFSEEEEDPELAAIDNNVNKTRDDKTSSKASPRKGRTCSSENDVANTDENSHSKRLTRNSLRIHDAVTEAAAADESNDASHAGHGSEKAGSESSFGGKEKKSRGSKSMMRVKKLNEEKHQLFGDADSEEGSDGKRLTRARAKTGPSVPEKRTKLPSVGDSESLSETEPTPTRSTRSRVSTTPAMPTLDVSSSPQATALSDEEDNKAFRKNSLNLLNKISNHKSAVAIQKYLTEDASKILKHPMDFQTIRRKIETGATKSFTTIQKDLSQLLCNVLIANASAAQINEQASEFMTSYKACLEETINQRNNSNQKNEESDDESVDSQDEQKSEKESAPKPSGGRRKRRRSASETSIEDVFPLENKRRVTRTSASSSYQQVNRKTKHPISPDIVSANRVRH</sequence>
<feature type="compositionally biased region" description="Polar residues" evidence="4">
    <location>
        <begin position="476"/>
        <end position="504"/>
    </location>
</feature>
<keyword evidence="7" id="KW-1185">Reference proteome</keyword>
<feature type="compositionally biased region" description="Low complexity" evidence="4">
    <location>
        <begin position="513"/>
        <end position="528"/>
    </location>
</feature>
<keyword evidence="3" id="KW-0175">Coiled coil</keyword>
<dbReference type="PANTHER" id="PTHR15398:SF4">
    <property type="entry name" value="BROMODOMAIN-CONTAINING PROTEIN 8 ISOFORM X1"/>
    <property type="match status" value="1"/>
</dbReference>
<feature type="compositionally biased region" description="Basic and acidic residues" evidence="4">
    <location>
        <begin position="352"/>
        <end position="361"/>
    </location>
</feature>
<feature type="compositionally biased region" description="Low complexity" evidence="4">
    <location>
        <begin position="807"/>
        <end position="829"/>
    </location>
</feature>
<feature type="compositionally biased region" description="Polar residues" evidence="4">
    <location>
        <begin position="338"/>
        <end position="350"/>
    </location>
</feature>
<feature type="domain" description="Bromo" evidence="5">
    <location>
        <begin position="874"/>
        <end position="932"/>
    </location>
</feature>
<dbReference type="InterPro" id="IPR001487">
    <property type="entry name" value="Bromodomain"/>
</dbReference>
<feature type="compositionally biased region" description="Polar residues" evidence="4">
    <location>
        <begin position="384"/>
        <end position="405"/>
    </location>
</feature>
<feature type="compositionally biased region" description="Polar residues" evidence="4">
    <location>
        <begin position="548"/>
        <end position="557"/>
    </location>
</feature>
<feature type="region of interest" description="Disordered" evidence="4">
    <location>
        <begin position="326"/>
        <end position="849"/>
    </location>
</feature>
<evidence type="ECO:0000256" key="3">
    <source>
        <dbReference type="SAM" id="Coils"/>
    </source>
</evidence>
<dbReference type="InterPro" id="IPR036427">
    <property type="entry name" value="Bromodomain-like_sf"/>
</dbReference>
<dbReference type="Proteomes" id="UP001642540">
    <property type="component" value="Unassembled WGS sequence"/>
</dbReference>
<comment type="caution">
    <text evidence="6">The sequence shown here is derived from an EMBL/GenBank/DDBJ whole genome shotgun (WGS) entry which is preliminary data.</text>
</comment>
<organism evidence="6 7">
    <name type="scientific">Orchesella dallaii</name>
    <dbReference type="NCBI Taxonomy" id="48710"/>
    <lineage>
        <taxon>Eukaryota</taxon>
        <taxon>Metazoa</taxon>
        <taxon>Ecdysozoa</taxon>
        <taxon>Arthropoda</taxon>
        <taxon>Hexapoda</taxon>
        <taxon>Collembola</taxon>
        <taxon>Entomobryomorpha</taxon>
        <taxon>Entomobryoidea</taxon>
        <taxon>Orchesellidae</taxon>
        <taxon>Orchesellinae</taxon>
        <taxon>Orchesella</taxon>
    </lineage>
</organism>
<feature type="compositionally biased region" description="Polar residues" evidence="4">
    <location>
        <begin position="835"/>
        <end position="844"/>
    </location>
</feature>
<feature type="compositionally biased region" description="Polar residues" evidence="4">
    <location>
        <begin position="684"/>
        <end position="695"/>
    </location>
</feature>
<dbReference type="Gene3D" id="1.20.920.10">
    <property type="entry name" value="Bromodomain-like"/>
    <property type="match status" value="1"/>
</dbReference>